<reference evidence="7" key="4">
    <citation type="submission" date="2024-02" db="EMBL/GenBank/DDBJ databases">
        <title>Comparative genomics of Cryptococcus and Kwoniella reveals pathogenesis evolution and contrasting modes of karyotype evolution via chromosome fusion or intercentromeric recombination.</title>
        <authorList>
            <person name="Coelho M.A."/>
            <person name="David-Palma M."/>
            <person name="Shea T."/>
            <person name="Bowers K."/>
            <person name="McGinley-Smith S."/>
            <person name="Mohammad A.W."/>
            <person name="Gnirke A."/>
            <person name="Yurkov A.M."/>
            <person name="Nowrousian M."/>
            <person name="Sun S."/>
            <person name="Cuomo C.A."/>
            <person name="Heitman J."/>
        </authorList>
    </citation>
    <scope>NUCLEOTIDE SEQUENCE</scope>
    <source>
        <strain evidence="7">CBS 10737</strain>
    </source>
</reference>
<dbReference type="EMBL" id="KI894014">
    <property type="protein sequence ID" value="OCF48090.1"/>
    <property type="molecule type" value="Genomic_DNA"/>
</dbReference>
<dbReference type="PROSITE" id="PS00463">
    <property type="entry name" value="ZN2_CY6_FUNGAL_1"/>
    <property type="match status" value="1"/>
</dbReference>
<reference evidence="6" key="1">
    <citation type="submission" date="2013-07" db="EMBL/GenBank/DDBJ databases">
        <title>The Genome Sequence of Cryptococcus pinus CBS10737.</title>
        <authorList>
            <consortium name="The Broad Institute Genome Sequencing Platform"/>
            <person name="Cuomo C."/>
            <person name="Litvintseva A."/>
            <person name="Chen Y."/>
            <person name="Heitman J."/>
            <person name="Sun S."/>
            <person name="Springer D."/>
            <person name="Dromer F."/>
            <person name="Young S.K."/>
            <person name="Zeng Q."/>
            <person name="Gargeya S."/>
            <person name="Fitzgerald M."/>
            <person name="Abouelleil A."/>
            <person name="Alvarado L."/>
            <person name="Berlin A.M."/>
            <person name="Chapman S.B."/>
            <person name="Dewar J."/>
            <person name="Goldberg J."/>
            <person name="Griggs A."/>
            <person name="Gujja S."/>
            <person name="Hansen M."/>
            <person name="Howarth C."/>
            <person name="Imamovic A."/>
            <person name="Larimer J."/>
            <person name="McCowan C."/>
            <person name="Murphy C."/>
            <person name="Pearson M."/>
            <person name="Priest M."/>
            <person name="Roberts A."/>
            <person name="Saif S."/>
            <person name="Shea T."/>
            <person name="Sykes S."/>
            <person name="Wortman J."/>
            <person name="Nusbaum C."/>
            <person name="Birren B."/>
        </authorList>
    </citation>
    <scope>NUCLEOTIDE SEQUENCE [LARGE SCALE GENOMIC DNA]</scope>
    <source>
        <strain evidence="6">CBS 10737</strain>
    </source>
</reference>
<evidence type="ECO:0000256" key="2">
    <source>
        <dbReference type="ARBA" id="ARBA00022723"/>
    </source>
</evidence>
<dbReference type="Pfam" id="PF00172">
    <property type="entry name" value="Zn_clus"/>
    <property type="match status" value="1"/>
</dbReference>
<evidence type="ECO:0000256" key="4">
    <source>
        <dbReference type="SAM" id="MobiDB-lite"/>
    </source>
</evidence>
<dbReference type="STRING" id="1296096.A0A1B9HXV7"/>
<dbReference type="SMART" id="SM00066">
    <property type="entry name" value="GAL4"/>
    <property type="match status" value="1"/>
</dbReference>
<dbReference type="SMART" id="SM00906">
    <property type="entry name" value="Fungal_trans"/>
    <property type="match status" value="1"/>
</dbReference>
<evidence type="ECO:0000259" key="5">
    <source>
        <dbReference type="PROSITE" id="PS50048"/>
    </source>
</evidence>
<dbReference type="InterPro" id="IPR050613">
    <property type="entry name" value="Sec_Metabolite_Reg"/>
</dbReference>
<evidence type="ECO:0000313" key="7">
    <source>
        <dbReference type="EMBL" id="WWC73652.1"/>
    </source>
</evidence>
<gene>
    <name evidence="6" type="ORF">I206_05957</name>
    <name evidence="7" type="ORF">I206_107624</name>
</gene>
<dbReference type="SUPFAM" id="SSF57701">
    <property type="entry name" value="Zn2/Cys6 DNA-binding domain"/>
    <property type="match status" value="1"/>
</dbReference>
<evidence type="ECO:0000313" key="8">
    <source>
        <dbReference type="Proteomes" id="UP000094020"/>
    </source>
</evidence>
<dbReference type="GO" id="GO:0008270">
    <property type="term" value="F:zinc ion binding"/>
    <property type="evidence" value="ECO:0007669"/>
    <property type="project" value="InterPro"/>
</dbReference>
<dbReference type="GO" id="GO:0003677">
    <property type="term" value="F:DNA binding"/>
    <property type="evidence" value="ECO:0007669"/>
    <property type="project" value="InterPro"/>
</dbReference>
<proteinExistence type="predicted"/>
<keyword evidence="8" id="KW-1185">Reference proteome</keyword>
<dbReference type="InterPro" id="IPR007219">
    <property type="entry name" value="XnlR_reg_dom"/>
</dbReference>
<evidence type="ECO:0000256" key="3">
    <source>
        <dbReference type="ARBA" id="ARBA00023242"/>
    </source>
</evidence>
<reference evidence="7" key="2">
    <citation type="submission" date="2013-07" db="EMBL/GenBank/DDBJ databases">
        <authorList>
            <consortium name="The Broad Institute Genome Sequencing Platform"/>
            <person name="Cuomo C."/>
            <person name="Litvintseva A."/>
            <person name="Chen Y."/>
            <person name="Heitman J."/>
            <person name="Sun S."/>
            <person name="Springer D."/>
            <person name="Dromer F."/>
            <person name="Young S.K."/>
            <person name="Zeng Q."/>
            <person name="Gargeya S."/>
            <person name="Fitzgerald M."/>
            <person name="Abouelleil A."/>
            <person name="Alvarado L."/>
            <person name="Berlin A.M."/>
            <person name="Chapman S.B."/>
            <person name="Dewar J."/>
            <person name="Goldberg J."/>
            <person name="Griggs A."/>
            <person name="Gujja S."/>
            <person name="Hansen M."/>
            <person name="Howarth C."/>
            <person name="Imamovic A."/>
            <person name="Larimer J."/>
            <person name="McCowan C."/>
            <person name="Murphy C."/>
            <person name="Pearson M."/>
            <person name="Priest M."/>
            <person name="Roberts A."/>
            <person name="Saif S."/>
            <person name="Shea T."/>
            <person name="Sykes S."/>
            <person name="Wortman J."/>
            <person name="Nusbaum C."/>
            <person name="Birren B."/>
        </authorList>
    </citation>
    <scope>NUCLEOTIDE SEQUENCE</scope>
    <source>
        <strain evidence="7">CBS 10737</strain>
    </source>
</reference>
<feature type="region of interest" description="Disordered" evidence="4">
    <location>
        <begin position="1"/>
        <end position="99"/>
    </location>
</feature>
<feature type="compositionally biased region" description="Low complexity" evidence="4">
    <location>
        <begin position="865"/>
        <end position="880"/>
    </location>
</feature>
<keyword evidence="2" id="KW-0479">Metal-binding</keyword>
<dbReference type="GO" id="GO:0006351">
    <property type="term" value="P:DNA-templated transcription"/>
    <property type="evidence" value="ECO:0007669"/>
    <property type="project" value="InterPro"/>
</dbReference>
<reference evidence="6" key="3">
    <citation type="submission" date="2016-07" db="EMBL/GenBank/DDBJ databases">
        <title>Evolution of pathogenesis and genome organization in the Tremellales.</title>
        <authorList>
            <person name="Cuomo C."/>
            <person name="Litvintseva A."/>
            <person name="Heitman J."/>
            <person name="Chen Y."/>
            <person name="Sun S."/>
            <person name="Springer D."/>
            <person name="Dromer F."/>
            <person name="Young S."/>
            <person name="Zeng Q."/>
            <person name="Chapman S."/>
            <person name="Gujja S."/>
            <person name="Saif S."/>
            <person name="Birren B."/>
        </authorList>
    </citation>
    <scope>NUCLEOTIDE SEQUENCE</scope>
    <source>
        <strain evidence="6">CBS 10737</strain>
    </source>
</reference>
<dbReference type="GeneID" id="30174326"/>
<dbReference type="GO" id="GO:0000981">
    <property type="term" value="F:DNA-binding transcription factor activity, RNA polymerase II-specific"/>
    <property type="evidence" value="ECO:0007669"/>
    <property type="project" value="InterPro"/>
</dbReference>
<dbReference type="CDD" id="cd00067">
    <property type="entry name" value="GAL4"/>
    <property type="match status" value="1"/>
</dbReference>
<dbReference type="Gene3D" id="4.10.240.10">
    <property type="entry name" value="Zn(2)-C6 fungal-type DNA-binding domain"/>
    <property type="match status" value="1"/>
</dbReference>
<dbReference type="Proteomes" id="UP000094020">
    <property type="component" value="Chromosome 11"/>
</dbReference>
<feature type="compositionally biased region" description="Low complexity" evidence="4">
    <location>
        <begin position="7"/>
        <end position="51"/>
    </location>
</feature>
<feature type="region of interest" description="Disordered" evidence="4">
    <location>
        <begin position="759"/>
        <end position="946"/>
    </location>
</feature>
<dbReference type="CDD" id="cd12148">
    <property type="entry name" value="fungal_TF_MHR"/>
    <property type="match status" value="1"/>
</dbReference>
<evidence type="ECO:0000256" key="1">
    <source>
        <dbReference type="ARBA" id="ARBA00004123"/>
    </source>
</evidence>
<protein>
    <submittedName>
        <fullName evidence="6">Nuclear protein</fullName>
    </submittedName>
</protein>
<organism evidence="6">
    <name type="scientific">Kwoniella pini CBS 10737</name>
    <dbReference type="NCBI Taxonomy" id="1296096"/>
    <lineage>
        <taxon>Eukaryota</taxon>
        <taxon>Fungi</taxon>
        <taxon>Dikarya</taxon>
        <taxon>Basidiomycota</taxon>
        <taxon>Agaricomycotina</taxon>
        <taxon>Tremellomycetes</taxon>
        <taxon>Tremellales</taxon>
        <taxon>Cryptococcaceae</taxon>
        <taxon>Kwoniella</taxon>
    </lineage>
</organism>
<dbReference type="PANTHER" id="PTHR31001">
    <property type="entry name" value="UNCHARACTERIZED TRANSCRIPTIONAL REGULATORY PROTEIN"/>
    <property type="match status" value="1"/>
</dbReference>
<keyword evidence="3" id="KW-0539">Nucleus</keyword>
<dbReference type="InterPro" id="IPR001138">
    <property type="entry name" value="Zn2Cys6_DnaBD"/>
</dbReference>
<dbReference type="KEGG" id="kpin:30174326"/>
<accession>A0A1B9HXV7</accession>
<feature type="domain" description="Zn(2)-C6 fungal-type" evidence="5">
    <location>
        <begin position="106"/>
        <end position="135"/>
    </location>
</feature>
<sequence length="1046" mass="114926">MSQPPVLQSSLSNHSLSSFTATNPNPSSNNPSNNANTNASSSNSRPAGSSSTTTNNKKRKASSPGPIAKERKQSVPIDPSTDDDAASTVSRTNRDREPKRTRVHFSCVECHRRKQKCDRKEPCSQCVARRVPHLCRPFLNGVEDPNSNSDVHARLNTIESLLSRLVTSLPQTLTSRSNGNYVPTDASSPDVLTLTASGEDQFHPHAAPNNNDSPIARVNMPHKPPPSGLFPSNMSYSIPPGRTGFGWGLREGRRISLTTEDNQDLRDILQTLKESGIGKSHLEWLIAGVPGRRMADGLVELYFRWTRYKMNKASFMRRYNKFFDHIGRNPTCPKVDADTLKWLPLMFIVLAIATLSATHELVPRDDQSGWSRRFYGSARSGLEYAKALQRDNLDVLFAGLLASRYMLLTRRPAEGSTPLTTAFQVGLYRDGTVLNITDKKEIEIRRRAWSMLYHLDRTISLLVGRPASISDAHTDTQIPANLDDEEVESGDFDPAGHPLTKPTQYTYVIVRHRLAEIMGRIAYHTFTIQLPDYANVLNLDRELLSWRDALPPFFSMSNPDTSLDAKFPYLFVQRHLLASEWYYTRITLNRPYLLRRKPQDGRYSYSKSAAIESARADLLGRRSFVMEKGNLIVNSGGYRVLNSYMVLGVTIKLDPDSPQADELRQLLNVVSGRSSDAQGRISEPLVKEELAIVEFLTAKPQSNKSRGPVPATGNSGNKDEDQTPVDLLLGLAKTRSGRRAAEEEKRQLRLQAYREVEEQRQAARRNSGAQNISSPWGYIAPSMPGLDVQQPFGGSADKRVPRPLQPPQPARRADGSIPDSTNWSPEMAFNFSGNSGSGGAQGRRPSSSGQIGYNINSPTHSLIASSTNSTNNDHQQQQQNGGHGSLISPFGNLNNNNNGMGLNSPNDLNQGIISDGFSFPEQSQSSNAFVGEGMGNDPNGGNQFRNALLDSFDFSDLGLSSTSSNNNNNNNNYGNGLNNNIGGGNGVVGGGFNLNLDLGLGGSGGFNPFALPQTEEGSEPTMAEDDQTIFLNYILNKFANAQPDTS</sequence>
<evidence type="ECO:0000313" key="6">
    <source>
        <dbReference type="EMBL" id="OCF48090.1"/>
    </source>
</evidence>
<dbReference type="AlphaFoldDB" id="A0A1B9HXV7"/>
<name>A0A1B9HXV7_9TREE</name>
<dbReference type="GO" id="GO:0005634">
    <property type="term" value="C:nucleus"/>
    <property type="evidence" value="ECO:0007669"/>
    <property type="project" value="UniProtKB-SubCell"/>
</dbReference>
<dbReference type="Pfam" id="PF04082">
    <property type="entry name" value="Fungal_trans"/>
    <property type="match status" value="1"/>
</dbReference>
<dbReference type="EMBL" id="CP144529">
    <property type="protein sequence ID" value="WWC73652.1"/>
    <property type="molecule type" value="Genomic_DNA"/>
</dbReference>
<dbReference type="RefSeq" id="XP_019009309.1">
    <property type="nucleotide sequence ID" value="XM_019157669.1"/>
</dbReference>
<dbReference type="PANTHER" id="PTHR31001:SF87">
    <property type="entry name" value="COL-21"/>
    <property type="match status" value="1"/>
</dbReference>
<dbReference type="InterPro" id="IPR036864">
    <property type="entry name" value="Zn2-C6_fun-type_DNA-bd_sf"/>
</dbReference>
<comment type="subcellular location">
    <subcellularLocation>
        <location evidence="1">Nucleus</location>
    </subcellularLocation>
</comment>
<dbReference type="OrthoDB" id="4934715at2759"/>
<feature type="compositionally biased region" description="Polar residues" evidence="4">
    <location>
        <begin position="844"/>
        <end position="864"/>
    </location>
</feature>
<dbReference type="PROSITE" id="PS50048">
    <property type="entry name" value="ZN2_CY6_FUNGAL_2"/>
    <property type="match status" value="1"/>
</dbReference>
<feature type="compositionally biased region" description="Low complexity" evidence="4">
    <location>
        <begin position="891"/>
        <end position="903"/>
    </location>
</feature>
<feature type="region of interest" description="Disordered" evidence="4">
    <location>
        <begin position="701"/>
        <end position="724"/>
    </location>
</feature>